<protein>
    <recommendedName>
        <fullName evidence="3">Dihydroorotase catalytic domain-containing protein</fullName>
    </recommendedName>
</protein>
<evidence type="ECO:0000256" key="2">
    <source>
        <dbReference type="SAM" id="SignalP"/>
    </source>
</evidence>
<evidence type="ECO:0000313" key="5">
    <source>
        <dbReference type="EMBL" id="RGM37990.1"/>
    </source>
</evidence>
<dbReference type="Pfam" id="PF12890">
    <property type="entry name" value="DHOase"/>
    <property type="match status" value="1"/>
</dbReference>
<keyword evidence="2" id="KW-0732">Signal</keyword>
<feature type="signal peptide" evidence="2">
    <location>
        <begin position="1"/>
        <end position="20"/>
    </location>
</feature>
<gene>
    <name evidence="7" type="ORF">DW653_04060</name>
    <name evidence="6" type="ORF">DWY14_08885</name>
    <name evidence="5" type="ORF">DXC17_11260</name>
    <name evidence="4" type="ORF">DXD04_13205</name>
</gene>
<evidence type="ECO:0000313" key="9">
    <source>
        <dbReference type="Proteomes" id="UP000260862"/>
    </source>
</evidence>
<comment type="caution">
    <text evidence="4">The sequence shown here is derived from an EMBL/GenBank/DDBJ whole genome shotgun (WGS) entry which is preliminary data.</text>
</comment>
<dbReference type="AlphaFoldDB" id="A0A3E4MSX8"/>
<evidence type="ECO:0000259" key="3">
    <source>
        <dbReference type="Pfam" id="PF12890"/>
    </source>
</evidence>
<sequence>MKHLFLTLIAFFSVVIPAFAQNLKTTTWSSYGVSFQAPADLVVEDDSSEGYIAGNDTYYLTIQLLEGEGLKKEELGQELKAIATDDEVTSQSSVQSFELPQFHGVQLKGNCEEEKCVYSYLLAKDGSCGFYVSIVYRQENDKTPETILKSFHMEE</sequence>
<dbReference type="EMBL" id="QSTF01000031">
    <property type="protein sequence ID" value="RGM37990.1"/>
    <property type="molecule type" value="Genomic_DNA"/>
</dbReference>
<dbReference type="EMBL" id="QSQT01000028">
    <property type="protein sequence ID" value="RGK52860.1"/>
    <property type="molecule type" value="Genomic_DNA"/>
</dbReference>
<proteinExistence type="predicted"/>
<reference evidence="8 9" key="1">
    <citation type="submission" date="2018-08" db="EMBL/GenBank/DDBJ databases">
        <title>A genome reference for cultivated species of the human gut microbiota.</title>
        <authorList>
            <person name="Zou Y."/>
            <person name="Xue W."/>
            <person name="Luo G."/>
        </authorList>
    </citation>
    <scope>NUCLEOTIDE SEQUENCE [LARGE SCALE GENOMIC DNA]</scope>
    <source>
        <strain evidence="6 11">AF24-16AC</strain>
        <strain evidence="7 10">AM23-23</strain>
        <strain evidence="5 8">OM08-14</strain>
        <strain evidence="4 9">TF10-3AC</strain>
    </source>
</reference>
<evidence type="ECO:0000313" key="6">
    <source>
        <dbReference type="EMBL" id="RGS07247.1"/>
    </source>
</evidence>
<keyword evidence="9" id="KW-1185">Reference proteome</keyword>
<dbReference type="InterPro" id="IPR024403">
    <property type="entry name" value="DHOase_cat"/>
</dbReference>
<evidence type="ECO:0000313" key="11">
    <source>
        <dbReference type="Proteomes" id="UP000285750"/>
    </source>
</evidence>
<evidence type="ECO:0000313" key="7">
    <source>
        <dbReference type="EMBL" id="RHF92511.1"/>
    </source>
</evidence>
<evidence type="ECO:0000313" key="8">
    <source>
        <dbReference type="Proteomes" id="UP000260780"/>
    </source>
</evidence>
<name>A0A3E4MSX8_9BACT</name>
<dbReference type="Proteomes" id="UP000260862">
    <property type="component" value="Unassembled WGS sequence"/>
</dbReference>
<dbReference type="RefSeq" id="WP_117673721.1">
    <property type="nucleotide sequence ID" value="NZ_CABOGR010000028.1"/>
</dbReference>
<dbReference type="STRING" id="310297.BHV76_01085"/>
<dbReference type="Proteomes" id="UP000260780">
    <property type="component" value="Unassembled WGS sequence"/>
</dbReference>
<dbReference type="EMBL" id="QRHQ01000004">
    <property type="protein sequence ID" value="RHF92511.1"/>
    <property type="molecule type" value="Genomic_DNA"/>
</dbReference>
<organism evidence="4 9">
    <name type="scientific">Phocaeicola plebeius</name>
    <dbReference type="NCBI Taxonomy" id="310297"/>
    <lineage>
        <taxon>Bacteria</taxon>
        <taxon>Pseudomonadati</taxon>
        <taxon>Bacteroidota</taxon>
        <taxon>Bacteroidia</taxon>
        <taxon>Bacteroidales</taxon>
        <taxon>Bacteroidaceae</taxon>
        <taxon>Phocaeicola</taxon>
    </lineage>
</organism>
<accession>A0A3E4MSX8</accession>
<keyword evidence="1" id="KW-0665">Pyrimidine biosynthesis</keyword>
<dbReference type="Proteomes" id="UP000285750">
    <property type="component" value="Unassembled WGS sequence"/>
</dbReference>
<feature type="domain" description="Dihydroorotase catalytic" evidence="3">
    <location>
        <begin position="51"/>
        <end position="140"/>
    </location>
</feature>
<dbReference type="Proteomes" id="UP000283485">
    <property type="component" value="Unassembled WGS sequence"/>
</dbReference>
<evidence type="ECO:0000256" key="1">
    <source>
        <dbReference type="ARBA" id="ARBA00022975"/>
    </source>
</evidence>
<dbReference type="EMBL" id="QRUY01000017">
    <property type="protein sequence ID" value="RGS07247.1"/>
    <property type="molecule type" value="Genomic_DNA"/>
</dbReference>
<evidence type="ECO:0000313" key="10">
    <source>
        <dbReference type="Proteomes" id="UP000283485"/>
    </source>
</evidence>
<evidence type="ECO:0000313" key="4">
    <source>
        <dbReference type="EMBL" id="RGK52860.1"/>
    </source>
</evidence>
<feature type="chain" id="PRO_5041870842" description="Dihydroorotase catalytic domain-containing protein" evidence="2">
    <location>
        <begin position="21"/>
        <end position="155"/>
    </location>
</feature>